<dbReference type="Pfam" id="PF00196">
    <property type="entry name" value="GerE"/>
    <property type="match status" value="1"/>
</dbReference>
<dbReference type="PRINTS" id="PR00038">
    <property type="entry name" value="HTHLUXR"/>
</dbReference>
<proteinExistence type="predicted"/>
<dbReference type="EMBL" id="JAMXLR010000072">
    <property type="protein sequence ID" value="MCO6046315.1"/>
    <property type="molecule type" value="Genomic_DNA"/>
</dbReference>
<name>A0A9X2JHR3_9BACT</name>
<protein>
    <submittedName>
        <fullName evidence="7">Response regulator</fullName>
    </submittedName>
</protein>
<evidence type="ECO:0000259" key="5">
    <source>
        <dbReference type="PROSITE" id="PS50043"/>
    </source>
</evidence>
<dbReference type="AlphaFoldDB" id="A0A9X2JHR3"/>
<feature type="domain" description="HTH luxR-type" evidence="5">
    <location>
        <begin position="147"/>
        <end position="212"/>
    </location>
</feature>
<dbReference type="InterPro" id="IPR000792">
    <property type="entry name" value="Tscrpt_reg_LuxR_C"/>
</dbReference>
<evidence type="ECO:0000256" key="2">
    <source>
        <dbReference type="ARBA" id="ARBA00023125"/>
    </source>
</evidence>
<evidence type="ECO:0000256" key="4">
    <source>
        <dbReference type="PROSITE-ProRule" id="PRU00169"/>
    </source>
</evidence>
<dbReference type="PANTHER" id="PTHR44688:SF16">
    <property type="entry name" value="DNA-BINDING TRANSCRIPTIONAL ACTIVATOR DEVR_DOSR"/>
    <property type="match status" value="1"/>
</dbReference>
<dbReference type="Proteomes" id="UP001155241">
    <property type="component" value="Unassembled WGS sequence"/>
</dbReference>
<dbReference type="PANTHER" id="PTHR44688">
    <property type="entry name" value="DNA-BINDING TRANSCRIPTIONAL ACTIVATOR DEVR_DOSR"/>
    <property type="match status" value="1"/>
</dbReference>
<reference evidence="7" key="1">
    <citation type="submission" date="2022-06" db="EMBL/GenBank/DDBJ databases">
        <title>Aeoliella straminimaris, a novel planctomycete from sediments.</title>
        <authorList>
            <person name="Vitorino I.R."/>
            <person name="Lage O.M."/>
        </authorList>
    </citation>
    <scope>NUCLEOTIDE SEQUENCE</scope>
    <source>
        <strain evidence="7">ICT_H6.2</strain>
    </source>
</reference>
<evidence type="ECO:0000313" key="8">
    <source>
        <dbReference type="Proteomes" id="UP001155241"/>
    </source>
</evidence>
<dbReference type="InterPro" id="IPR016032">
    <property type="entry name" value="Sig_transdc_resp-reg_C-effctor"/>
</dbReference>
<keyword evidence="2" id="KW-0238">DNA-binding</keyword>
<evidence type="ECO:0000256" key="3">
    <source>
        <dbReference type="ARBA" id="ARBA00023163"/>
    </source>
</evidence>
<dbReference type="GO" id="GO:0006355">
    <property type="term" value="P:regulation of DNA-templated transcription"/>
    <property type="evidence" value="ECO:0007669"/>
    <property type="project" value="InterPro"/>
</dbReference>
<sequence>MENGGGTGVANQTQVDTVYIVEDDDSTREALGELIRPTGARVEAFRSAEDFLKSYEPRNPSCLLLDQRLPGISGCELLRQLRSEGVPVPAVFVTAYATTPMTVDAMRMGAVNVLDKPCCENELRDAIGLALSEHRKQLRRSANRREAATRLDQLTPSERDVLTRVLDGVPNKQIARELNVCIRTVEARRSRIYKTMGVQSVAELTRACVAAGFVDA</sequence>
<dbReference type="InterPro" id="IPR011006">
    <property type="entry name" value="CheY-like_superfamily"/>
</dbReference>
<feature type="modified residue" description="4-aspartylphosphate" evidence="4">
    <location>
        <position position="66"/>
    </location>
</feature>
<dbReference type="InterPro" id="IPR001789">
    <property type="entry name" value="Sig_transdc_resp-reg_receiver"/>
</dbReference>
<evidence type="ECO:0000313" key="7">
    <source>
        <dbReference type="EMBL" id="MCO6046315.1"/>
    </source>
</evidence>
<keyword evidence="8" id="KW-1185">Reference proteome</keyword>
<keyword evidence="1" id="KW-0805">Transcription regulation</keyword>
<dbReference type="SMART" id="SM00421">
    <property type="entry name" value="HTH_LUXR"/>
    <property type="match status" value="1"/>
</dbReference>
<comment type="caution">
    <text evidence="7">The sequence shown here is derived from an EMBL/GenBank/DDBJ whole genome shotgun (WGS) entry which is preliminary data.</text>
</comment>
<dbReference type="CDD" id="cd06170">
    <property type="entry name" value="LuxR_C_like"/>
    <property type="match status" value="1"/>
</dbReference>
<dbReference type="InterPro" id="IPR036388">
    <property type="entry name" value="WH-like_DNA-bd_sf"/>
</dbReference>
<dbReference type="Gene3D" id="3.40.50.2300">
    <property type="match status" value="1"/>
</dbReference>
<dbReference type="PROSITE" id="PS50043">
    <property type="entry name" value="HTH_LUXR_2"/>
    <property type="match status" value="1"/>
</dbReference>
<dbReference type="Gene3D" id="1.10.10.10">
    <property type="entry name" value="Winged helix-like DNA-binding domain superfamily/Winged helix DNA-binding domain"/>
    <property type="match status" value="1"/>
</dbReference>
<organism evidence="7 8">
    <name type="scientific">Aeoliella straminimaris</name>
    <dbReference type="NCBI Taxonomy" id="2954799"/>
    <lineage>
        <taxon>Bacteria</taxon>
        <taxon>Pseudomonadati</taxon>
        <taxon>Planctomycetota</taxon>
        <taxon>Planctomycetia</taxon>
        <taxon>Pirellulales</taxon>
        <taxon>Lacipirellulaceae</taxon>
        <taxon>Aeoliella</taxon>
    </lineage>
</organism>
<gene>
    <name evidence="7" type="ORF">NG895_20645</name>
</gene>
<dbReference type="SUPFAM" id="SSF46894">
    <property type="entry name" value="C-terminal effector domain of the bipartite response regulators"/>
    <property type="match status" value="1"/>
</dbReference>
<evidence type="ECO:0000259" key="6">
    <source>
        <dbReference type="PROSITE" id="PS50110"/>
    </source>
</evidence>
<accession>A0A9X2JHR3</accession>
<dbReference type="GO" id="GO:0003677">
    <property type="term" value="F:DNA binding"/>
    <property type="evidence" value="ECO:0007669"/>
    <property type="project" value="UniProtKB-KW"/>
</dbReference>
<dbReference type="PROSITE" id="PS50110">
    <property type="entry name" value="RESPONSE_REGULATORY"/>
    <property type="match status" value="1"/>
</dbReference>
<dbReference type="GO" id="GO:0000160">
    <property type="term" value="P:phosphorelay signal transduction system"/>
    <property type="evidence" value="ECO:0007669"/>
    <property type="project" value="InterPro"/>
</dbReference>
<keyword evidence="4" id="KW-0597">Phosphoprotein</keyword>
<dbReference type="SUPFAM" id="SSF52172">
    <property type="entry name" value="CheY-like"/>
    <property type="match status" value="1"/>
</dbReference>
<evidence type="ECO:0000256" key="1">
    <source>
        <dbReference type="ARBA" id="ARBA00023015"/>
    </source>
</evidence>
<keyword evidence="3" id="KW-0804">Transcription</keyword>
<feature type="domain" description="Response regulatory" evidence="6">
    <location>
        <begin position="17"/>
        <end position="131"/>
    </location>
</feature>
<dbReference type="Pfam" id="PF00072">
    <property type="entry name" value="Response_reg"/>
    <property type="match status" value="1"/>
</dbReference>
<dbReference type="SMART" id="SM00448">
    <property type="entry name" value="REC"/>
    <property type="match status" value="1"/>
</dbReference>